<evidence type="ECO:0000313" key="1">
    <source>
        <dbReference type="EMBL" id="MBC8591278.1"/>
    </source>
</evidence>
<dbReference type="RefSeq" id="WP_249324148.1">
    <property type="nucleotide sequence ID" value="NZ_JACRTK010000004.1"/>
</dbReference>
<keyword evidence="2" id="KW-1185">Reference proteome</keyword>
<comment type="caution">
    <text evidence="1">The sequence shown here is derived from an EMBL/GenBank/DDBJ whole genome shotgun (WGS) entry which is preliminary data.</text>
</comment>
<accession>A0A926EZK6</accession>
<evidence type="ECO:0000313" key="2">
    <source>
        <dbReference type="Proteomes" id="UP000601522"/>
    </source>
</evidence>
<dbReference type="AlphaFoldDB" id="A0A926EZK6"/>
<proteinExistence type="predicted"/>
<dbReference type="EMBL" id="JACRTK010000004">
    <property type="protein sequence ID" value="MBC8591278.1"/>
    <property type="molecule type" value="Genomic_DNA"/>
</dbReference>
<protein>
    <submittedName>
        <fullName evidence="1">Uncharacterized protein</fullName>
    </submittedName>
</protein>
<gene>
    <name evidence="1" type="ORF">H8689_09160</name>
</gene>
<name>A0A926EZK6_9FIRM</name>
<organism evidence="1 2">
    <name type="scientific">Wansuia hejianensis</name>
    <dbReference type="NCBI Taxonomy" id="2763667"/>
    <lineage>
        <taxon>Bacteria</taxon>
        <taxon>Bacillati</taxon>
        <taxon>Bacillota</taxon>
        <taxon>Clostridia</taxon>
        <taxon>Lachnospirales</taxon>
        <taxon>Lachnospiraceae</taxon>
        <taxon>Wansuia</taxon>
    </lineage>
</organism>
<sequence length="67" mass="7823">MNKLKLLFVISSFIISQCFSYILELDIVVMEISFILMIGIYSLGHHLARTFNEVRQYQIKSVLDLVK</sequence>
<dbReference type="Proteomes" id="UP000601522">
    <property type="component" value="Unassembled WGS sequence"/>
</dbReference>
<reference evidence="1 2" key="1">
    <citation type="submission" date="2020-08" db="EMBL/GenBank/DDBJ databases">
        <title>Genome public.</title>
        <authorList>
            <person name="Liu C."/>
            <person name="Sun Q."/>
        </authorList>
    </citation>
    <scope>NUCLEOTIDE SEQUENCE [LARGE SCALE GENOMIC DNA]</scope>
    <source>
        <strain evidence="1 2">NSJ-26</strain>
    </source>
</reference>